<dbReference type="InterPro" id="IPR035937">
    <property type="entry name" value="FPG_N"/>
</dbReference>
<evidence type="ECO:0000256" key="10">
    <source>
        <dbReference type="SAM" id="MobiDB-lite"/>
    </source>
</evidence>
<dbReference type="EMBL" id="FO082048">
    <property type="protein sequence ID" value="CCE84614.1"/>
    <property type="molecule type" value="Genomic_DNA"/>
</dbReference>
<evidence type="ECO:0000256" key="9">
    <source>
        <dbReference type="ARBA" id="ARBA00023295"/>
    </source>
</evidence>
<dbReference type="eggNOG" id="ENOG502QVDB">
    <property type="taxonomic scope" value="Eukaryota"/>
</dbReference>
<dbReference type="PANTHER" id="PTHR22993:SF9">
    <property type="entry name" value="FORMAMIDOPYRIMIDINE-DNA GLYCOSYLASE"/>
    <property type="match status" value="1"/>
</dbReference>
<keyword evidence="5" id="KW-0238">DNA-binding</keyword>
<evidence type="ECO:0000256" key="4">
    <source>
        <dbReference type="ARBA" id="ARBA00022801"/>
    </source>
</evidence>
<dbReference type="PANTHER" id="PTHR22993">
    <property type="entry name" value="FORMAMIDOPYRIMIDINE-DNA GLYCOSYLASE"/>
    <property type="match status" value="1"/>
</dbReference>
<feature type="compositionally biased region" description="Basic and acidic residues" evidence="10">
    <location>
        <begin position="152"/>
        <end position="167"/>
    </location>
</feature>
<feature type="region of interest" description="Disordered" evidence="10">
    <location>
        <begin position="205"/>
        <end position="251"/>
    </location>
</feature>
<feature type="domain" description="Formamidopyrimidine-DNA glycosylase catalytic" evidence="11">
    <location>
        <begin position="2"/>
        <end position="195"/>
    </location>
</feature>
<evidence type="ECO:0000256" key="3">
    <source>
        <dbReference type="ARBA" id="ARBA00022763"/>
    </source>
</evidence>
<dbReference type="HOGENOM" id="CLU_038423_0_3_1"/>
<proteinExistence type="inferred from homology"/>
<evidence type="ECO:0000256" key="2">
    <source>
        <dbReference type="ARBA" id="ARBA00009409"/>
    </source>
</evidence>
<accession>G8Y7N4</accession>
<name>G8Y7N4_PICSO</name>
<dbReference type="SUPFAM" id="SSF46946">
    <property type="entry name" value="S13-like H2TH domain"/>
    <property type="match status" value="1"/>
</dbReference>
<dbReference type="OMA" id="PENWLML"/>
<reference evidence="14" key="2">
    <citation type="journal article" date="2012" name="G3 (Bethesda)">
        <title>Pichia sorbitophila, an interspecies yeast hybrid reveals early steps of genome resolution following polyploidization.</title>
        <authorList>
            <person name="Leh Louis V."/>
            <person name="Despons L."/>
            <person name="Friedrich A."/>
            <person name="Martin T."/>
            <person name="Durrens P."/>
            <person name="Casaregola S."/>
            <person name="Neuveglise C."/>
            <person name="Fairhead C."/>
            <person name="Marck C."/>
            <person name="Cruz J.A."/>
            <person name="Straub M.L."/>
            <person name="Kugler V."/>
            <person name="Sacerdot C."/>
            <person name="Uzunov Z."/>
            <person name="Thierry A."/>
            <person name="Weiss S."/>
            <person name="Bleykasten C."/>
            <person name="De Montigny J."/>
            <person name="Jacques N."/>
            <person name="Jung P."/>
            <person name="Lemaire M."/>
            <person name="Mallet S."/>
            <person name="Morel G."/>
            <person name="Richard G.F."/>
            <person name="Sarkar A."/>
            <person name="Savel G."/>
            <person name="Schacherer J."/>
            <person name="Seret M.L."/>
            <person name="Talla E."/>
            <person name="Samson G."/>
            <person name="Jubin C."/>
            <person name="Poulain J."/>
            <person name="Vacherie B."/>
            <person name="Barbe V."/>
            <person name="Pelletier E."/>
            <person name="Sherman D.J."/>
            <person name="Westhof E."/>
            <person name="Weissenbach J."/>
            <person name="Baret P.V."/>
            <person name="Wincker P."/>
            <person name="Gaillardin C."/>
            <person name="Dujon B."/>
            <person name="Souciet J.L."/>
        </authorList>
    </citation>
    <scope>NUCLEOTIDE SEQUENCE [LARGE SCALE GENOMIC DNA]</scope>
    <source>
        <strain evidence="14">ATCC MYA-4447 / BCRC 22081 / CBS 7064 / NBRC 10061 / NRRL Y-12695</strain>
    </source>
</reference>
<evidence type="ECO:0000313" key="14">
    <source>
        <dbReference type="Proteomes" id="UP000005222"/>
    </source>
</evidence>
<dbReference type="EMBL" id="FO082049">
    <property type="protein sequence ID" value="CCE83583.1"/>
    <property type="molecule type" value="Genomic_DNA"/>
</dbReference>
<dbReference type="Proteomes" id="UP000005222">
    <property type="component" value="Chromosome L"/>
</dbReference>
<protein>
    <submittedName>
        <fullName evidence="13">Piso0_004163 protein</fullName>
    </submittedName>
</protein>
<keyword evidence="14" id="KW-1185">Reference proteome</keyword>
<dbReference type="Proteomes" id="UP000005222">
    <property type="component" value="Chromosome K"/>
</dbReference>
<dbReference type="GO" id="GO:0003906">
    <property type="term" value="F:DNA-(apurinic or apyrimidinic site) endonuclease activity"/>
    <property type="evidence" value="ECO:0007669"/>
    <property type="project" value="InterPro"/>
</dbReference>
<dbReference type="GO" id="GO:0008270">
    <property type="term" value="F:zinc ion binding"/>
    <property type="evidence" value="ECO:0007669"/>
    <property type="project" value="InterPro"/>
</dbReference>
<evidence type="ECO:0000256" key="8">
    <source>
        <dbReference type="ARBA" id="ARBA00023268"/>
    </source>
</evidence>
<dbReference type="PROSITE" id="PS51068">
    <property type="entry name" value="FPG_CAT"/>
    <property type="match status" value="1"/>
</dbReference>
<evidence type="ECO:0000259" key="11">
    <source>
        <dbReference type="PROSITE" id="PS51068"/>
    </source>
</evidence>
<dbReference type="GO" id="GO:0003684">
    <property type="term" value="F:damaged DNA binding"/>
    <property type="evidence" value="ECO:0007669"/>
    <property type="project" value="InterPro"/>
</dbReference>
<comment type="catalytic activity">
    <reaction evidence="1">
        <text>Hydrolysis of DNA containing ring-opened 7-methylguanine residues, releasing 2,6-diamino-4-hydroxy-5-(N-methyl)formamidopyrimidine.</text>
        <dbReference type="EC" id="3.2.2.23"/>
    </reaction>
</comment>
<gene>
    <name evidence="13" type="primary">Piso0_004163</name>
    <name evidence="12" type="ORF">GNLVRS01_PISO0K10834g</name>
    <name evidence="13" type="ORF">GNLVRS01_PISO0L10835g</name>
</gene>
<dbReference type="GO" id="GO:0016829">
    <property type="term" value="F:lyase activity"/>
    <property type="evidence" value="ECO:0007669"/>
    <property type="project" value="UniProtKB-KW"/>
</dbReference>
<keyword evidence="8" id="KW-0511">Multifunctional enzyme</keyword>
<dbReference type="InParanoid" id="G8Y7N4"/>
<dbReference type="GO" id="GO:0006284">
    <property type="term" value="P:base-excision repair"/>
    <property type="evidence" value="ECO:0007669"/>
    <property type="project" value="InterPro"/>
</dbReference>
<dbReference type="Gene3D" id="1.10.8.50">
    <property type="match status" value="1"/>
</dbReference>
<keyword evidence="3" id="KW-0227">DNA damage</keyword>
<dbReference type="Gene3D" id="3.20.190.10">
    <property type="entry name" value="MutM-like, N-terminal"/>
    <property type="match status" value="1"/>
</dbReference>
<keyword evidence="9" id="KW-0326">Glycosidase</keyword>
<evidence type="ECO:0000256" key="1">
    <source>
        <dbReference type="ARBA" id="ARBA00001668"/>
    </source>
</evidence>
<comment type="similarity">
    <text evidence="2">Belongs to the FPG family.</text>
</comment>
<dbReference type="SUPFAM" id="SSF81624">
    <property type="entry name" value="N-terminal domain of MutM-like DNA repair proteins"/>
    <property type="match status" value="1"/>
</dbReference>
<dbReference type="InterPro" id="IPR012319">
    <property type="entry name" value="FPG_cat"/>
</dbReference>
<dbReference type="OrthoDB" id="444592at2759"/>
<keyword evidence="6" id="KW-0234">DNA repair</keyword>
<keyword evidence="4" id="KW-0378">Hydrolase</keyword>
<dbReference type="GO" id="GO:0005634">
    <property type="term" value="C:nucleus"/>
    <property type="evidence" value="ECO:0007669"/>
    <property type="project" value="TreeGrafter"/>
</dbReference>
<evidence type="ECO:0000313" key="12">
    <source>
        <dbReference type="EMBL" id="CCE83583.1"/>
    </source>
</evidence>
<dbReference type="SMART" id="SM00898">
    <property type="entry name" value="Fapy_DNA_glyco"/>
    <property type="match status" value="1"/>
</dbReference>
<dbReference type="GO" id="GO:0008534">
    <property type="term" value="F:oxidized purine nucleobase lesion DNA N-glycosylase activity"/>
    <property type="evidence" value="ECO:0007669"/>
    <property type="project" value="UniProtKB-EC"/>
</dbReference>
<evidence type="ECO:0000256" key="7">
    <source>
        <dbReference type="ARBA" id="ARBA00023239"/>
    </source>
</evidence>
<dbReference type="STRING" id="559304.G8Y7N4"/>
<feature type="region of interest" description="Disordered" evidence="10">
    <location>
        <begin position="394"/>
        <end position="414"/>
    </location>
</feature>
<dbReference type="Pfam" id="PF01149">
    <property type="entry name" value="Fapy_DNA_glyco"/>
    <property type="match status" value="1"/>
</dbReference>
<dbReference type="SMART" id="SM01232">
    <property type="entry name" value="H2TH"/>
    <property type="match status" value="1"/>
</dbReference>
<evidence type="ECO:0000256" key="5">
    <source>
        <dbReference type="ARBA" id="ARBA00023125"/>
    </source>
</evidence>
<evidence type="ECO:0000313" key="13">
    <source>
        <dbReference type="EMBL" id="CCE84614.1"/>
    </source>
</evidence>
<evidence type="ECO:0000256" key="6">
    <source>
        <dbReference type="ARBA" id="ARBA00023204"/>
    </source>
</evidence>
<dbReference type="Pfam" id="PF06831">
    <property type="entry name" value="H2TH"/>
    <property type="match status" value="1"/>
</dbReference>
<reference evidence="13" key="1">
    <citation type="submission" date="2011-10" db="EMBL/GenBank/DDBJ databases">
        <authorList>
            <person name="Genoscope - CEA"/>
        </authorList>
    </citation>
    <scope>NUCLEOTIDE SEQUENCE</scope>
</reference>
<organism evidence="13 14">
    <name type="scientific">Pichia sorbitophila (strain ATCC MYA-4447 / BCRC 22081 / CBS 7064 / NBRC 10061 / NRRL Y-12695)</name>
    <name type="common">Hybrid yeast</name>
    <dbReference type="NCBI Taxonomy" id="559304"/>
    <lineage>
        <taxon>Eukaryota</taxon>
        <taxon>Fungi</taxon>
        <taxon>Dikarya</taxon>
        <taxon>Ascomycota</taxon>
        <taxon>Saccharomycotina</taxon>
        <taxon>Pichiomycetes</taxon>
        <taxon>Debaryomycetaceae</taxon>
        <taxon>Millerozyma</taxon>
    </lineage>
</organism>
<sequence>MPEVSEVSHVCALLRRNVLGCQLSKVNLKNDPLLFPVLKGSKDPDEELFRLRSKLENKVIKSVGRHGKYFWLRLRDNESSESTVLLMHFGMTGMIKLRNVKSHLIFMENGGDSVILKELKEEKIKKEVGNQDDKPPSGDGVKREAQSTVDSQVKEEEITPEKEEEWPPRFSKFELELTRGTDKIDFSFTDPRRLGRVRLLEGPEIQTDKQLMDQDPLVQLGPDYSKSPTPVETKDQFTSGDPDPSPHGRPRLDLEQFSKLVLSKRTPIKSLLLDQRFFAGVGNWMGDEILYHAKIYPNEVLGAKIEPESSTGGVHPKIADLYNALIYVCEYSVLVEGDVRRFPANWLMMYRWGKRRKSAPKLKTAEGYQVDHITVGGRTACYVPDIQRPIAAHARAEFSNTSPEGTPSKKRKRV</sequence>
<feature type="region of interest" description="Disordered" evidence="10">
    <location>
        <begin position="126"/>
        <end position="167"/>
    </location>
</feature>
<dbReference type="InterPro" id="IPR010979">
    <property type="entry name" value="Ribosomal_uS13-like_H2TH"/>
</dbReference>
<keyword evidence="7" id="KW-0456">Lyase</keyword>
<dbReference type="AlphaFoldDB" id="G8Y7N4"/>
<feature type="compositionally biased region" description="Basic and acidic residues" evidence="10">
    <location>
        <begin position="126"/>
        <end position="145"/>
    </location>
</feature>
<dbReference type="InterPro" id="IPR015886">
    <property type="entry name" value="H2TH_FPG"/>
</dbReference>